<sequence length="173" mass="19598">MSYKIASLLLALSIAFSSWLYWGSDYRIRHIITANEWESHLETLMPDNLASSPVPGTRPLQKVSMTANVKYLPNGSYIRVSTIKLFTAKEEVMSIDISENGNWKMTDDYLLITPKDFKDLSSPKSQDISNKQLNLVKQLFKMDAQQSRKVDVINPNTLLLTSLDHGSQVLFAN</sequence>
<dbReference type="Pfam" id="PF17323">
    <property type="entry name" value="ToxS"/>
    <property type="match status" value="1"/>
</dbReference>
<reference evidence="1" key="1">
    <citation type="submission" date="2024-07" db="EMBL/GenBank/DDBJ databases">
        <title>Genome Analysis of a Potential Novel Vibrio Species Secreting pH- and Thermo-stable Alginate Lyase and its Application in Producing Alginate Oligosaccharides.</title>
        <authorList>
            <person name="Huang H."/>
            <person name="Bao K."/>
        </authorList>
    </citation>
    <scope>NUCLEOTIDE SEQUENCE</scope>
    <source>
        <strain evidence="1">HB236076</strain>
    </source>
</reference>
<organism evidence="1">
    <name type="scientific">Vibrio sp. HB236076</name>
    <dbReference type="NCBI Taxonomy" id="3232307"/>
    <lineage>
        <taxon>Bacteria</taxon>
        <taxon>Pseudomonadati</taxon>
        <taxon>Pseudomonadota</taxon>
        <taxon>Gammaproteobacteria</taxon>
        <taxon>Vibrionales</taxon>
        <taxon>Vibrionaceae</taxon>
        <taxon>Vibrio</taxon>
    </lineage>
</organism>
<dbReference type="AlphaFoldDB" id="A0AB39H7X1"/>
<gene>
    <name evidence="1" type="ORF">AB0763_09555</name>
</gene>
<dbReference type="EMBL" id="CP162601">
    <property type="protein sequence ID" value="XDK24461.1"/>
    <property type="molecule type" value="Genomic_DNA"/>
</dbReference>
<evidence type="ECO:0000313" key="1">
    <source>
        <dbReference type="EMBL" id="XDK24461.1"/>
    </source>
</evidence>
<dbReference type="KEGG" id="vih:AB0763_09555"/>
<dbReference type="RefSeq" id="WP_306100909.1">
    <property type="nucleotide sequence ID" value="NZ_CP162601.1"/>
</dbReference>
<accession>A0AB39H7X1</accession>
<name>A0AB39H7X1_9VIBR</name>
<dbReference type="GO" id="GO:0016020">
    <property type="term" value="C:membrane"/>
    <property type="evidence" value="ECO:0007669"/>
    <property type="project" value="InterPro"/>
</dbReference>
<proteinExistence type="predicted"/>
<protein>
    <submittedName>
        <fullName evidence="1">Regulatory protein ToxS</fullName>
    </submittedName>
</protein>
<dbReference type="InterPro" id="IPR035288">
    <property type="entry name" value="ToxS"/>
</dbReference>